<dbReference type="EMBL" id="CP051151">
    <property type="protein sequence ID" value="QLY39648.1"/>
    <property type="molecule type" value="Genomic_DNA"/>
</dbReference>
<dbReference type="AlphaFoldDB" id="A0A7L6N358"/>
<dbReference type="RefSeq" id="WP_312032126.1">
    <property type="nucleotide sequence ID" value="NZ_CP051151.1"/>
</dbReference>
<evidence type="ECO:0000313" key="3">
    <source>
        <dbReference type="Proteomes" id="UP000512167"/>
    </source>
</evidence>
<feature type="transmembrane region" description="Helical" evidence="1">
    <location>
        <begin position="21"/>
        <end position="39"/>
    </location>
</feature>
<organism evidence="2 3">
    <name type="scientific">Hujiaoplasma nucleasis</name>
    <dbReference type="NCBI Taxonomy" id="2725268"/>
    <lineage>
        <taxon>Bacteria</taxon>
        <taxon>Bacillati</taxon>
        <taxon>Mycoplasmatota</taxon>
        <taxon>Mollicutes</taxon>
        <taxon>Candidatus Izemoplasmatales</taxon>
        <taxon>Hujiaoplasmataceae</taxon>
        <taxon>Hujiaoplasma</taxon>
    </lineage>
</organism>
<sequence length="298" mass="34776">MDNQKAIDSFNLRKKKVEKQYMIAFLFIALGGIALFLTYNQNSNLNFIPMILFAGGIIYFIIGASAFSKLKKEFKKDFLKNIFSVLIPGIEYSPHIGLNPMDVYATEFLKKADRFHSEDYLSGKIDDIDFISSDVRLEERRVRHTKNGTQVYYVPYFVGRVFKFDFHKELVGHMQVLESGRPLSRRPFNKVELESIDFNKKFNVFAEEELTAFYILTPDIMEAIFALERRYPGNISFSFSDQQMYLGINNNKNTFELQLFKPLSLEAIQEFEKDLLVVKDVIHSLKLNNSIFKKREDL</sequence>
<dbReference type="Proteomes" id="UP000512167">
    <property type="component" value="Chromosome"/>
</dbReference>
<keyword evidence="1" id="KW-0472">Membrane</keyword>
<evidence type="ECO:0000313" key="2">
    <source>
        <dbReference type="EMBL" id="QLY39648.1"/>
    </source>
</evidence>
<keyword evidence="1" id="KW-0812">Transmembrane</keyword>
<reference evidence="2 3" key="1">
    <citation type="submission" date="2020-04" db="EMBL/GenBank/DDBJ databases">
        <authorList>
            <person name="Zheng R.K."/>
            <person name="Sun C.M."/>
        </authorList>
    </citation>
    <scope>NUCLEOTIDE SEQUENCE [LARGE SCALE GENOMIC DNA]</scope>
    <source>
        <strain evidence="3">zrk29</strain>
    </source>
</reference>
<gene>
    <name evidence="2" type="ORF">HF295_01730</name>
</gene>
<dbReference type="InterPro" id="IPR021484">
    <property type="entry name" value="DUF3137"/>
</dbReference>
<feature type="transmembrane region" description="Helical" evidence="1">
    <location>
        <begin position="45"/>
        <end position="67"/>
    </location>
</feature>
<name>A0A7L6N358_9MOLU</name>
<keyword evidence="1" id="KW-1133">Transmembrane helix</keyword>
<proteinExistence type="predicted"/>
<accession>A0A7L6N358</accession>
<dbReference type="Pfam" id="PF11335">
    <property type="entry name" value="DUF3137"/>
    <property type="match status" value="1"/>
</dbReference>
<protein>
    <submittedName>
        <fullName evidence="2">DUF3137 domain-containing protein</fullName>
    </submittedName>
</protein>
<evidence type="ECO:0000256" key="1">
    <source>
        <dbReference type="SAM" id="Phobius"/>
    </source>
</evidence>
<dbReference type="KEGG" id="tbk:HF295_01730"/>
<keyword evidence="3" id="KW-1185">Reference proteome</keyword>